<comment type="caution">
    <text evidence="7">The sequence shown here is derived from an EMBL/GenBank/DDBJ whole genome shotgun (WGS) entry which is preliminary data.</text>
</comment>
<keyword evidence="2 5" id="KW-0540">Nuclease</keyword>
<proteinExistence type="inferred from homology"/>
<dbReference type="InterPro" id="IPR002716">
    <property type="entry name" value="PIN_dom"/>
</dbReference>
<sequence length="131" mass="14609">MIVLDTHALVWWVNGDDLLGKKARAAIDREHDGGEIIVSSISVWEISQLVERGKLTFSMDVAAWLSAVNEVEAVRFVPVDNEIATSSVKLPGDFHKDPADRMIVATARMFAAPLITKDQKIRAYPHVKTIW</sequence>
<accession>A0A069PTE2</accession>
<dbReference type="InterPro" id="IPR052919">
    <property type="entry name" value="TA_system_RNase"/>
</dbReference>
<dbReference type="Proteomes" id="UP000027466">
    <property type="component" value="Unassembled WGS sequence"/>
</dbReference>
<reference evidence="7 8" key="1">
    <citation type="submission" date="2014-03" db="EMBL/GenBank/DDBJ databases">
        <title>Draft Genome Sequences of Four Burkholderia Strains.</title>
        <authorList>
            <person name="Liu X.Y."/>
            <person name="Li C.X."/>
            <person name="Xu J.H."/>
        </authorList>
    </citation>
    <scope>NUCLEOTIDE SEQUENCE [LARGE SCALE GENOMIC DNA]</scope>
    <source>
        <strain evidence="7 8">DSM 50014</strain>
    </source>
</reference>
<comment type="similarity">
    <text evidence="5">Belongs to the PINc/VapC protein family.</text>
</comment>
<keyword evidence="3 5" id="KW-0479">Metal-binding</keyword>
<comment type="cofactor">
    <cofactor evidence="5">
        <name>Mg(2+)</name>
        <dbReference type="ChEBI" id="CHEBI:18420"/>
    </cofactor>
</comment>
<organism evidence="7 8">
    <name type="scientific">Caballeronia glathei</name>
    <dbReference type="NCBI Taxonomy" id="60547"/>
    <lineage>
        <taxon>Bacteria</taxon>
        <taxon>Pseudomonadati</taxon>
        <taxon>Pseudomonadota</taxon>
        <taxon>Betaproteobacteria</taxon>
        <taxon>Burkholderiales</taxon>
        <taxon>Burkholderiaceae</taxon>
        <taxon>Caballeronia</taxon>
    </lineage>
</organism>
<dbReference type="InterPro" id="IPR022907">
    <property type="entry name" value="VapC_family"/>
</dbReference>
<dbReference type="RefSeq" id="WP_035929138.1">
    <property type="nucleotide sequence ID" value="NZ_CADFFX010000006.1"/>
</dbReference>
<dbReference type="GO" id="GO:0016787">
    <property type="term" value="F:hydrolase activity"/>
    <property type="evidence" value="ECO:0007669"/>
    <property type="project" value="UniProtKB-KW"/>
</dbReference>
<dbReference type="EC" id="3.1.-.-" evidence="5"/>
<evidence type="ECO:0000259" key="6">
    <source>
        <dbReference type="Pfam" id="PF01850"/>
    </source>
</evidence>
<keyword evidence="1 5" id="KW-1277">Toxin-antitoxin system</keyword>
<feature type="binding site" evidence="5">
    <location>
        <position position="100"/>
    </location>
    <ligand>
        <name>Mg(2+)</name>
        <dbReference type="ChEBI" id="CHEBI:18420"/>
    </ligand>
</feature>
<dbReference type="GO" id="GO:0000287">
    <property type="term" value="F:magnesium ion binding"/>
    <property type="evidence" value="ECO:0007669"/>
    <property type="project" value="UniProtKB-UniRule"/>
</dbReference>
<feature type="binding site" evidence="5">
    <location>
        <position position="5"/>
    </location>
    <ligand>
        <name>Mg(2+)</name>
        <dbReference type="ChEBI" id="CHEBI:18420"/>
    </ligand>
</feature>
<dbReference type="GO" id="GO:0004540">
    <property type="term" value="F:RNA nuclease activity"/>
    <property type="evidence" value="ECO:0007669"/>
    <property type="project" value="InterPro"/>
</dbReference>
<evidence type="ECO:0000256" key="3">
    <source>
        <dbReference type="ARBA" id="ARBA00022723"/>
    </source>
</evidence>
<evidence type="ECO:0000256" key="2">
    <source>
        <dbReference type="ARBA" id="ARBA00022722"/>
    </source>
</evidence>
<dbReference type="Gene3D" id="3.40.50.1010">
    <property type="entry name" value="5'-nuclease"/>
    <property type="match status" value="1"/>
</dbReference>
<dbReference type="PANTHER" id="PTHR36173:SF1">
    <property type="entry name" value="RIBONUCLEASE VAPC22"/>
    <property type="match status" value="1"/>
</dbReference>
<dbReference type="SUPFAM" id="SSF88723">
    <property type="entry name" value="PIN domain-like"/>
    <property type="match status" value="1"/>
</dbReference>
<comment type="function">
    <text evidence="5">Toxic component of a toxin-antitoxin (TA) system. An RNase.</text>
</comment>
<evidence type="ECO:0000313" key="8">
    <source>
        <dbReference type="Proteomes" id="UP000027466"/>
    </source>
</evidence>
<dbReference type="InterPro" id="IPR041705">
    <property type="entry name" value="PIN_Sll0205"/>
</dbReference>
<dbReference type="PANTHER" id="PTHR36173">
    <property type="entry name" value="RIBONUCLEASE VAPC16-RELATED"/>
    <property type="match status" value="1"/>
</dbReference>
<dbReference type="EMBL" id="JFHC01000004">
    <property type="protein sequence ID" value="KDR44043.1"/>
    <property type="molecule type" value="Genomic_DNA"/>
</dbReference>
<keyword evidence="5" id="KW-0460">Magnesium</keyword>
<gene>
    <name evidence="5" type="primary">vapC</name>
    <name evidence="7" type="ORF">BG61_25260</name>
</gene>
<evidence type="ECO:0000256" key="5">
    <source>
        <dbReference type="HAMAP-Rule" id="MF_00265"/>
    </source>
</evidence>
<dbReference type="AlphaFoldDB" id="A0A069PTE2"/>
<name>A0A069PTE2_9BURK</name>
<keyword evidence="5" id="KW-0800">Toxin</keyword>
<feature type="domain" description="PIN" evidence="6">
    <location>
        <begin position="2"/>
        <end position="125"/>
    </location>
</feature>
<protein>
    <recommendedName>
        <fullName evidence="5">Ribonuclease VapC</fullName>
        <shortName evidence="5">RNase VapC</shortName>
        <ecNumber evidence="5">3.1.-.-</ecNumber>
    </recommendedName>
    <alternativeName>
        <fullName evidence="5">Toxin VapC</fullName>
    </alternativeName>
</protein>
<dbReference type="HAMAP" id="MF_00265">
    <property type="entry name" value="VapC_Nob1"/>
    <property type="match status" value="1"/>
</dbReference>
<dbReference type="InterPro" id="IPR029060">
    <property type="entry name" value="PIN-like_dom_sf"/>
</dbReference>
<dbReference type="CDD" id="cd09872">
    <property type="entry name" value="PIN_Sll0205-like"/>
    <property type="match status" value="1"/>
</dbReference>
<keyword evidence="4 5" id="KW-0378">Hydrolase</keyword>
<evidence type="ECO:0000313" key="7">
    <source>
        <dbReference type="EMBL" id="KDR44043.1"/>
    </source>
</evidence>
<evidence type="ECO:0000256" key="1">
    <source>
        <dbReference type="ARBA" id="ARBA00022649"/>
    </source>
</evidence>
<keyword evidence="8" id="KW-1185">Reference proteome</keyword>
<dbReference type="Pfam" id="PF01850">
    <property type="entry name" value="PIN"/>
    <property type="match status" value="1"/>
</dbReference>
<dbReference type="GO" id="GO:0090729">
    <property type="term" value="F:toxin activity"/>
    <property type="evidence" value="ECO:0007669"/>
    <property type="project" value="UniProtKB-KW"/>
</dbReference>
<dbReference type="STRING" id="60547.GCA_000751215_01895"/>
<evidence type="ECO:0000256" key="4">
    <source>
        <dbReference type="ARBA" id="ARBA00022801"/>
    </source>
</evidence>